<comment type="caution">
    <text evidence="1">The sequence shown here is derived from an EMBL/GenBank/DDBJ whole genome shotgun (WGS) entry which is preliminary data.</text>
</comment>
<protein>
    <submittedName>
        <fullName evidence="1">Uncharacterized protein</fullName>
    </submittedName>
</protein>
<keyword evidence="2" id="KW-1185">Reference proteome</keyword>
<proteinExistence type="predicted"/>
<evidence type="ECO:0000313" key="1">
    <source>
        <dbReference type="EMBL" id="KAH6934200.1"/>
    </source>
</evidence>
<gene>
    <name evidence="1" type="ORF">HPB50_021502</name>
</gene>
<dbReference type="Proteomes" id="UP000821845">
    <property type="component" value="Chromosome 4"/>
</dbReference>
<evidence type="ECO:0000313" key="2">
    <source>
        <dbReference type="Proteomes" id="UP000821845"/>
    </source>
</evidence>
<dbReference type="EMBL" id="CM023484">
    <property type="protein sequence ID" value="KAH6934200.1"/>
    <property type="molecule type" value="Genomic_DNA"/>
</dbReference>
<accession>A0ACB7SHV2</accession>
<name>A0ACB7SHV2_HYAAI</name>
<reference evidence="1" key="1">
    <citation type="submission" date="2020-05" db="EMBL/GenBank/DDBJ databases">
        <title>Large-scale comparative analyses of tick genomes elucidate their genetic diversity and vector capacities.</title>
        <authorList>
            <person name="Jia N."/>
            <person name="Wang J."/>
            <person name="Shi W."/>
            <person name="Du L."/>
            <person name="Sun Y."/>
            <person name="Zhan W."/>
            <person name="Jiang J."/>
            <person name="Wang Q."/>
            <person name="Zhang B."/>
            <person name="Ji P."/>
            <person name="Sakyi L.B."/>
            <person name="Cui X."/>
            <person name="Yuan T."/>
            <person name="Jiang B."/>
            <person name="Yang W."/>
            <person name="Lam T.T.-Y."/>
            <person name="Chang Q."/>
            <person name="Ding S."/>
            <person name="Wang X."/>
            <person name="Zhu J."/>
            <person name="Ruan X."/>
            <person name="Zhao L."/>
            <person name="Wei J."/>
            <person name="Que T."/>
            <person name="Du C."/>
            <person name="Cheng J."/>
            <person name="Dai P."/>
            <person name="Han X."/>
            <person name="Huang E."/>
            <person name="Gao Y."/>
            <person name="Liu J."/>
            <person name="Shao H."/>
            <person name="Ye R."/>
            <person name="Li L."/>
            <person name="Wei W."/>
            <person name="Wang X."/>
            <person name="Wang C."/>
            <person name="Yang T."/>
            <person name="Huo Q."/>
            <person name="Li W."/>
            <person name="Guo W."/>
            <person name="Chen H."/>
            <person name="Zhou L."/>
            <person name="Ni X."/>
            <person name="Tian J."/>
            <person name="Zhou Y."/>
            <person name="Sheng Y."/>
            <person name="Liu T."/>
            <person name="Pan Y."/>
            <person name="Xia L."/>
            <person name="Li J."/>
            <person name="Zhao F."/>
            <person name="Cao W."/>
        </authorList>
    </citation>
    <scope>NUCLEOTIDE SEQUENCE</scope>
    <source>
        <strain evidence="1">Hyas-2018</strain>
    </source>
</reference>
<organism evidence="1 2">
    <name type="scientific">Hyalomma asiaticum</name>
    <name type="common">Tick</name>
    <dbReference type="NCBI Taxonomy" id="266040"/>
    <lineage>
        <taxon>Eukaryota</taxon>
        <taxon>Metazoa</taxon>
        <taxon>Ecdysozoa</taxon>
        <taxon>Arthropoda</taxon>
        <taxon>Chelicerata</taxon>
        <taxon>Arachnida</taxon>
        <taxon>Acari</taxon>
        <taxon>Parasitiformes</taxon>
        <taxon>Ixodida</taxon>
        <taxon>Ixodoidea</taxon>
        <taxon>Ixodidae</taxon>
        <taxon>Hyalomminae</taxon>
        <taxon>Hyalomma</taxon>
    </lineage>
</organism>
<sequence length="289" mass="33427">MCRDRHHGQHLGLPHNGGMWNDQFQWYERSMLWILRQGDVPSHVAIMPDGNRRFSRVTGTELHETYVSGTLLYGRACLWCFGTGVDEITTFLLATRHSRRCEFEKSALLSGVIDTIMESSHYPNRLRSPGVHMRNCGPMELLPKEYQVKLATLEVATTSDTRMMRKQATFYIDGTKSQMLRMARDLSQAVGAGALVQEDITADFIDAYLAVVECFDVDMLMRCAGRRFSDFAVPQCSYAYLNFVPELWEQLGFWGWIWAFVKYQIHWPAIKVKTSFLFSISLEFYTMRR</sequence>